<reference evidence="1" key="1">
    <citation type="submission" date="2020-05" db="EMBL/GenBank/DDBJ databases">
        <authorList>
            <person name="Chiriac C."/>
            <person name="Salcher M."/>
            <person name="Ghai R."/>
            <person name="Kavagutti S V."/>
        </authorList>
    </citation>
    <scope>NUCLEOTIDE SEQUENCE</scope>
</reference>
<name>A0A6J7DW42_9ZZZZ</name>
<dbReference type="AlphaFoldDB" id="A0A6J7DW42"/>
<organism evidence="1">
    <name type="scientific">freshwater metagenome</name>
    <dbReference type="NCBI Taxonomy" id="449393"/>
    <lineage>
        <taxon>unclassified sequences</taxon>
        <taxon>metagenomes</taxon>
        <taxon>ecological metagenomes</taxon>
    </lineage>
</organism>
<dbReference type="EMBL" id="CAFBLS010000097">
    <property type="protein sequence ID" value="CAB4874771.1"/>
    <property type="molecule type" value="Genomic_DNA"/>
</dbReference>
<protein>
    <submittedName>
        <fullName evidence="1">Unannotated protein</fullName>
    </submittedName>
</protein>
<proteinExistence type="predicted"/>
<evidence type="ECO:0000313" key="1">
    <source>
        <dbReference type="EMBL" id="CAB4874771.1"/>
    </source>
</evidence>
<gene>
    <name evidence="1" type="ORF">UFOPK3402_00893</name>
</gene>
<accession>A0A6J7DW42</accession>
<sequence length="153" mass="16682">MLRASSRRLLMSASWGSAVREAVAASRRLTSVAGFSSVPLESTFRVSEEMKACWRRIREVSEPSPRVLRARTKARASSPWTTCLPLLSSRPLLESLTSALRQISTPPMASTMRLNPPKSTIMKLSMFKPLISSTALIVQPGPARSNAALNLAS</sequence>